<dbReference type="Gene3D" id="3.10.10.10">
    <property type="entry name" value="HIV Type 1 Reverse Transcriptase, subunit A, domain 1"/>
    <property type="match status" value="1"/>
</dbReference>
<dbReference type="EMBL" id="LXQA010012890">
    <property type="protein sequence ID" value="MCH87777.1"/>
    <property type="molecule type" value="Genomic_DNA"/>
</dbReference>
<dbReference type="Proteomes" id="UP000265520">
    <property type="component" value="Unassembled WGS sequence"/>
</dbReference>
<evidence type="ECO:0008006" key="6">
    <source>
        <dbReference type="Google" id="ProtNLM"/>
    </source>
</evidence>
<dbReference type="InterPro" id="IPR050951">
    <property type="entry name" value="Retrovirus_Pol_polyprotein"/>
</dbReference>
<dbReference type="InterPro" id="IPR043502">
    <property type="entry name" value="DNA/RNA_pol_sf"/>
</dbReference>
<dbReference type="FunFam" id="3.30.70.270:FF:000020">
    <property type="entry name" value="Transposon Tf2-6 polyprotein-like Protein"/>
    <property type="match status" value="1"/>
</dbReference>
<dbReference type="SUPFAM" id="SSF56672">
    <property type="entry name" value="DNA/RNA polymerases"/>
    <property type="match status" value="1"/>
</dbReference>
<feature type="domain" description="Reverse transcriptase" evidence="2">
    <location>
        <begin position="181"/>
        <end position="241"/>
    </location>
</feature>
<dbReference type="CDD" id="cd01647">
    <property type="entry name" value="RT_LTR"/>
    <property type="match status" value="1"/>
</dbReference>
<organism evidence="4 5">
    <name type="scientific">Trifolium medium</name>
    <dbReference type="NCBI Taxonomy" id="97028"/>
    <lineage>
        <taxon>Eukaryota</taxon>
        <taxon>Viridiplantae</taxon>
        <taxon>Streptophyta</taxon>
        <taxon>Embryophyta</taxon>
        <taxon>Tracheophyta</taxon>
        <taxon>Spermatophyta</taxon>
        <taxon>Magnoliopsida</taxon>
        <taxon>eudicotyledons</taxon>
        <taxon>Gunneridae</taxon>
        <taxon>Pentapetalae</taxon>
        <taxon>rosids</taxon>
        <taxon>fabids</taxon>
        <taxon>Fabales</taxon>
        <taxon>Fabaceae</taxon>
        <taxon>Papilionoideae</taxon>
        <taxon>50 kb inversion clade</taxon>
        <taxon>NPAAA clade</taxon>
        <taxon>Hologalegina</taxon>
        <taxon>IRL clade</taxon>
        <taxon>Trifolieae</taxon>
        <taxon>Trifolium</taxon>
    </lineage>
</organism>
<name>A0A392MJW6_9FABA</name>
<dbReference type="InterPro" id="IPR043128">
    <property type="entry name" value="Rev_trsase/Diguanyl_cyclase"/>
</dbReference>
<evidence type="ECO:0000259" key="3">
    <source>
        <dbReference type="Pfam" id="PF17919"/>
    </source>
</evidence>
<feature type="domain" description="Reverse transcriptase/retrotransposon-derived protein RNase H-like" evidence="3">
    <location>
        <begin position="307"/>
        <end position="369"/>
    </location>
</feature>
<gene>
    <name evidence="4" type="ORF">A2U01_0008655</name>
</gene>
<evidence type="ECO:0000259" key="2">
    <source>
        <dbReference type="Pfam" id="PF00078"/>
    </source>
</evidence>
<keyword evidence="1" id="KW-0511">Multifunctional enzyme</keyword>
<dbReference type="GO" id="GO:0003824">
    <property type="term" value="F:catalytic activity"/>
    <property type="evidence" value="ECO:0007669"/>
    <property type="project" value="UniProtKB-KW"/>
</dbReference>
<accession>A0A392MJW6</accession>
<protein>
    <recommendedName>
        <fullName evidence="6">RNA-directed DNA polymerase (Reverse transcriptase)</fullName>
    </recommendedName>
</protein>
<proteinExistence type="predicted"/>
<evidence type="ECO:0000313" key="4">
    <source>
        <dbReference type="EMBL" id="MCH87777.1"/>
    </source>
</evidence>
<dbReference type="Pfam" id="PF17919">
    <property type="entry name" value="RT_RNaseH_2"/>
    <property type="match status" value="1"/>
</dbReference>
<dbReference type="PANTHER" id="PTHR37984">
    <property type="entry name" value="PROTEIN CBG26694"/>
    <property type="match status" value="1"/>
</dbReference>
<dbReference type="InterPro" id="IPR000477">
    <property type="entry name" value="RT_dom"/>
</dbReference>
<keyword evidence="5" id="KW-1185">Reference proteome</keyword>
<dbReference type="Pfam" id="PF00078">
    <property type="entry name" value="RVT_1"/>
    <property type="match status" value="1"/>
</dbReference>
<evidence type="ECO:0000256" key="1">
    <source>
        <dbReference type="ARBA" id="ARBA00023268"/>
    </source>
</evidence>
<dbReference type="PANTHER" id="PTHR37984:SF5">
    <property type="entry name" value="PROTEIN NYNRIN-LIKE"/>
    <property type="match status" value="1"/>
</dbReference>
<dbReference type="AlphaFoldDB" id="A0A392MJW6"/>
<evidence type="ECO:0000313" key="5">
    <source>
        <dbReference type="Proteomes" id="UP000265520"/>
    </source>
</evidence>
<sequence>MMKLGSVDIRVDALVLELGGLDMVLGVSWLSTLGEVVMDWSALSMQFMHRGKMVKVCSQGCKPASFSYLNVFLGDKLKGMGDDWWWPQHMHLEDSTTTIPPTLQTILHQFQKIFSDQIQLPPERSQVHHIKLFPDHGTISVRPYRYPHHQKEEIEKQVHELLKAGVIRASMSEYSSPVILVKKKDHSWRMCVDYRALNKATIPDKYPIPIVDELLDELHGSAIFSKIDLKSGYHQIRVDYLGHIISGEGVAVDPEKIKCIVEWPEPKTVKGVRGFLGLTGYYRKFIKDYGKLAKPLTELTKKDNFLWGAEANDVFKLLKHVMTSPPVLVLPKFSLPFEVECDAAGRGIGAVLMQQRQPIAFFSKALSEGNLSKSLS</sequence>
<dbReference type="Gene3D" id="3.30.70.270">
    <property type="match status" value="2"/>
</dbReference>
<dbReference type="InterPro" id="IPR041577">
    <property type="entry name" value="RT_RNaseH_2"/>
</dbReference>
<comment type="caution">
    <text evidence="4">The sequence shown here is derived from an EMBL/GenBank/DDBJ whole genome shotgun (WGS) entry which is preliminary data.</text>
</comment>
<reference evidence="4 5" key="1">
    <citation type="journal article" date="2018" name="Front. Plant Sci.">
        <title>Red Clover (Trifolium pratense) and Zigzag Clover (T. medium) - A Picture of Genomic Similarities and Differences.</title>
        <authorList>
            <person name="Dluhosova J."/>
            <person name="Istvanek J."/>
            <person name="Nedelnik J."/>
            <person name="Repkova J."/>
        </authorList>
    </citation>
    <scope>NUCLEOTIDE SEQUENCE [LARGE SCALE GENOMIC DNA]</scope>
    <source>
        <strain evidence="5">cv. 10/8</strain>
        <tissue evidence="4">Leaf</tissue>
    </source>
</reference>